<evidence type="ECO:0000313" key="3">
    <source>
        <dbReference type="Proteomes" id="UP000006002"/>
    </source>
</evidence>
<dbReference type="Proteomes" id="UP000006002">
    <property type="component" value="Unassembled WGS sequence"/>
</dbReference>
<reference evidence="2 3" key="2">
    <citation type="submission" date="2007-04" db="EMBL/GenBank/DDBJ databases">
        <title>Draft genome sequence of Ruminococcus obeum (ATCC 29174).</title>
        <authorList>
            <person name="Sudarsanam P."/>
            <person name="Ley R."/>
            <person name="Guruge J."/>
            <person name="Turnbaugh P.J."/>
            <person name="Mahowald M."/>
            <person name="Liep D."/>
            <person name="Gordon J."/>
        </authorList>
    </citation>
    <scope>NUCLEOTIDE SEQUENCE [LARGE SCALE GENOMIC DNA]</scope>
    <source>
        <strain evidence="2 3">ATCC 29174</strain>
    </source>
</reference>
<dbReference type="HOGENOM" id="CLU_838544_0_0_9"/>
<organism evidence="2 3">
    <name type="scientific">Blautia obeum ATCC 29174</name>
    <dbReference type="NCBI Taxonomy" id="411459"/>
    <lineage>
        <taxon>Bacteria</taxon>
        <taxon>Bacillati</taxon>
        <taxon>Bacillota</taxon>
        <taxon>Clostridia</taxon>
        <taxon>Lachnospirales</taxon>
        <taxon>Lachnospiraceae</taxon>
        <taxon>Blautia</taxon>
    </lineage>
</organism>
<reference evidence="2 3" key="1">
    <citation type="submission" date="2007-03" db="EMBL/GenBank/DDBJ databases">
        <authorList>
            <person name="Fulton L."/>
            <person name="Clifton S."/>
            <person name="Fulton B."/>
            <person name="Xu J."/>
            <person name="Minx P."/>
            <person name="Pepin K.H."/>
            <person name="Johnson M."/>
            <person name="Thiruvilangam P."/>
            <person name="Bhonagiri V."/>
            <person name="Nash W.E."/>
            <person name="Mardis E.R."/>
            <person name="Wilson R.K."/>
        </authorList>
    </citation>
    <scope>NUCLEOTIDE SEQUENCE [LARGE SCALE GENOMIC DNA]</scope>
    <source>
        <strain evidence="2 3">ATCC 29174</strain>
    </source>
</reference>
<dbReference type="eggNOG" id="ENOG503309G">
    <property type="taxonomic scope" value="Bacteria"/>
</dbReference>
<keyword evidence="1" id="KW-0812">Transmembrane</keyword>
<accession>A5ZWY6</accession>
<dbReference type="GeneID" id="79802887"/>
<feature type="transmembrane region" description="Helical" evidence="1">
    <location>
        <begin position="220"/>
        <end position="238"/>
    </location>
</feature>
<keyword evidence="1" id="KW-1133">Transmembrane helix</keyword>
<evidence type="ECO:0000256" key="1">
    <source>
        <dbReference type="SAM" id="Phobius"/>
    </source>
</evidence>
<evidence type="ECO:0000313" key="2">
    <source>
        <dbReference type="EMBL" id="EDM85867.1"/>
    </source>
</evidence>
<sequence length="331" mass="37960">MALLEIITIGIVGGILHKSRKEEQKKKAEEEFRKSFQCQFADDMSENDEEENRTSTSCEFSDDISECEFGLMVCKAARPIKRLESIYTDGPIVYGTVKSQSKLSTWTFQIDFNDYGHITGSYWITSDNDDSNIPLYIANNVRALILSYPECRGELFKYAPQNENTQTDEDAIKQEDSVEIKQEDPIEVEREKTKQAEEKTKRKKMELEYQAKQEANNTRAVIGMVLLMIVLLGVFFYIGEKENIDHKRNKDIQVSTSAENLENKNFKDVKDILSSAGFKNIKLIEDKDLILGVFSKNGEVEKVTINGNSEFSANEWFPVDAKVKITYHTYK</sequence>
<protein>
    <submittedName>
        <fullName evidence="2">Uncharacterized protein</fullName>
    </submittedName>
</protein>
<proteinExistence type="predicted"/>
<dbReference type="EMBL" id="AAVO02000022">
    <property type="protein sequence ID" value="EDM85867.1"/>
    <property type="molecule type" value="Genomic_DNA"/>
</dbReference>
<comment type="caution">
    <text evidence="2">The sequence shown here is derived from an EMBL/GenBank/DDBJ whole genome shotgun (WGS) entry which is preliminary data.</text>
</comment>
<name>A5ZWY6_9FIRM</name>
<gene>
    <name evidence="2" type="ORF">RUMOBE_03530</name>
</gene>
<keyword evidence="1" id="KW-0472">Membrane</keyword>
<dbReference type="AlphaFoldDB" id="A5ZWY6"/>
<dbReference type="RefSeq" id="WP_005424069.1">
    <property type="nucleotide sequence ID" value="NZ_CP102265.1"/>
</dbReference>